<protein>
    <submittedName>
        <fullName evidence="3">Uncharacterized protein</fullName>
    </submittedName>
</protein>
<feature type="transmembrane region" description="Helical" evidence="2">
    <location>
        <begin position="29"/>
        <end position="48"/>
    </location>
</feature>
<dbReference type="EMBL" id="JANAVB010016800">
    <property type="protein sequence ID" value="KAJ6831387.1"/>
    <property type="molecule type" value="Genomic_DNA"/>
</dbReference>
<feature type="transmembrane region" description="Helical" evidence="2">
    <location>
        <begin position="86"/>
        <end position="110"/>
    </location>
</feature>
<sequence length="183" mass="20087">MDLKQTPPPPVSGDPQPRNPEPKFSTDRALNMAILVLGLVLAAYLVFIDDVFSFAFLVLAFTALMIISWCFDACAKSPERPFEGMWSEVAVWSLVASVAAVFVFMFPAAAASELMSPTAVLYAQHLVTFSVSLFCSAFCYRVSKKRAAAASAAAMKLKSTYPEIIYELHGVEHRLHQPASLEF</sequence>
<feature type="compositionally biased region" description="Pro residues" evidence="1">
    <location>
        <begin position="1"/>
        <end position="12"/>
    </location>
</feature>
<evidence type="ECO:0000256" key="2">
    <source>
        <dbReference type="SAM" id="Phobius"/>
    </source>
</evidence>
<comment type="caution">
    <text evidence="3">The sequence shown here is derived from an EMBL/GenBank/DDBJ whole genome shotgun (WGS) entry which is preliminary data.</text>
</comment>
<feature type="region of interest" description="Disordered" evidence="1">
    <location>
        <begin position="1"/>
        <end position="22"/>
    </location>
</feature>
<accession>A0AAX6GSS1</accession>
<evidence type="ECO:0000313" key="4">
    <source>
        <dbReference type="Proteomes" id="UP001140949"/>
    </source>
</evidence>
<feature type="transmembrane region" description="Helical" evidence="2">
    <location>
        <begin position="54"/>
        <end position="74"/>
    </location>
</feature>
<keyword evidence="2" id="KW-0472">Membrane</keyword>
<keyword evidence="4" id="KW-1185">Reference proteome</keyword>
<proteinExistence type="predicted"/>
<dbReference type="Proteomes" id="UP001140949">
    <property type="component" value="Unassembled WGS sequence"/>
</dbReference>
<organism evidence="3 4">
    <name type="scientific">Iris pallida</name>
    <name type="common">Sweet iris</name>
    <dbReference type="NCBI Taxonomy" id="29817"/>
    <lineage>
        <taxon>Eukaryota</taxon>
        <taxon>Viridiplantae</taxon>
        <taxon>Streptophyta</taxon>
        <taxon>Embryophyta</taxon>
        <taxon>Tracheophyta</taxon>
        <taxon>Spermatophyta</taxon>
        <taxon>Magnoliopsida</taxon>
        <taxon>Liliopsida</taxon>
        <taxon>Asparagales</taxon>
        <taxon>Iridaceae</taxon>
        <taxon>Iridoideae</taxon>
        <taxon>Irideae</taxon>
        <taxon>Iris</taxon>
    </lineage>
</organism>
<feature type="transmembrane region" description="Helical" evidence="2">
    <location>
        <begin position="122"/>
        <end position="140"/>
    </location>
</feature>
<reference evidence="3" key="1">
    <citation type="journal article" date="2023" name="GigaByte">
        <title>Genome assembly of the bearded iris, Iris pallida Lam.</title>
        <authorList>
            <person name="Bruccoleri R.E."/>
            <person name="Oakeley E.J."/>
            <person name="Faust A.M.E."/>
            <person name="Altorfer M."/>
            <person name="Dessus-Babus S."/>
            <person name="Burckhardt D."/>
            <person name="Oertli M."/>
            <person name="Naumann U."/>
            <person name="Petersen F."/>
            <person name="Wong J."/>
        </authorList>
    </citation>
    <scope>NUCLEOTIDE SEQUENCE</scope>
    <source>
        <strain evidence="3">GSM-AAB239-AS_SAM_17_03QT</strain>
    </source>
</reference>
<evidence type="ECO:0000313" key="3">
    <source>
        <dbReference type="EMBL" id="KAJ6831387.1"/>
    </source>
</evidence>
<gene>
    <name evidence="3" type="ORF">M6B38_349765</name>
</gene>
<dbReference type="AlphaFoldDB" id="A0AAX6GSS1"/>
<keyword evidence="2" id="KW-1133">Transmembrane helix</keyword>
<keyword evidence="2" id="KW-0812">Transmembrane</keyword>
<reference evidence="3" key="2">
    <citation type="submission" date="2023-04" db="EMBL/GenBank/DDBJ databases">
        <authorList>
            <person name="Bruccoleri R.E."/>
            <person name="Oakeley E.J."/>
            <person name="Faust A.-M."/>
            <person name="Dessus-Babus S."/>
            <person name="Altorfer M."/>
            <person name="Burckhardt D."/>
            <person name="Oertli M."/>
            <person name="Naumann U."/>
            <person name="Petersen F."/>
            <person name="Wong J."/>
        </authorList>
    </citation>
    <scope>NUCLEOTIDE SEQUENCE</scope>
    <source>
        <strain evidence="3">GSM-AAB239-AS_SAM_17_03QT</strain>
        <tissue evidence="3">Leaf</tissue>
    </source>
</reference>
<name>A0AAX6GSS1_IRIPA</name>
<evidence type="ECO:0000256" key="1">
    <source>
        <dbReference type="SAM" id="MobiDB-lite"/>
    </source>
</evidence>